<comment type="similarity">
    <text evidence="6">Belongs to the ABC-4 integral membrane protein family.</text>
</comment>
<evidence type="ECO:0000259" key="8">
    <source>
        <dbReference type="Pfam" id="PF02687"/>
    </source>
</evidence>
<evidence type="ECO:0000256" key="3">
    <source>
        <dbReference type="ARBA" id="ARBA00022692"/>
    </source>
</evidence>
<keyword evidence="10" id="KW-1185">Reference proteome</keyword>
<feature type="transmembrane region" description="Helical" evidence="7">
    <location>
        <begin position="317"/>
        <end position="335"/>
    </location>
</feature>
<feature type="domain" description="ABC3 transporter permease C-terminal" evidence="8">
    <location>
        <begin position="269"/>
        <end position="372"/>
    </location>
</feature>
<evidence type="ECO:0000256" key="6">
    <source>
        <dbReference type="ARBA" id="ARBA00038076"/>
    </source>
</evidence>
<comment type="subcellular location">
    <subcellularLocation>
        <location evidence="1">Cell membrane</location>
        <topology evidence="1">Multi-pass membrane protein</topology>
    </subcellularLocation>
</comment>
<keyword evidence="5 7" id="KW-0472">Membrane</keyword>
<evidence type="ECO:0000313" key="9">
    <source>
        <dbReference type="EMBL" id="QHI72525.1"/>
    </source>
</evidence>
<reference evidence="9 10" key="1">
    <citation type="submission" date="2020-01" db="EMBL/GenBank/DDBJ databases">
        <title>Genomic analysis of Aminipila sp. CBA3637.</title>
        <authorList>
            <person name="Kim Y.B."/>
            <person name="Roh S.W."/>
        </authorList>
    </citation>
    <scope>NUCLEOTIDE SEQUENCE [LARGE SCALE GENOMIC DNA]</scope>
    <source>
        <strain evidence="9 10">CBA3637</strain>
    </source>
</reference>
<sequence>MLKVKNAKTINNLALKSFQSNKLRNVFVIIAITLTTILFTSVFTIGSSLIGSLQESTMRQVGSSAHGTYKNLTPDEYKKISKNKSIENIGYSVVLGYAENKELVKRPSEIRYTSSAWQAKSMFALPTSGRLPKAANEIAADDIVLKSLGIPCELGQHVTLEYLIDNKKITDTFTLVGFWKEDSVIPASEIWLSPAYVKNKLIGYRGYNIYGTINADVTFKNSFFIESKMQKVVSESGLPIDEIKYGVNWAYAGHGGSTDLTTILSVSGMIGLIILSGYLIISNIFYISIVKDIQYYGLLKAVGTTSRQIRKIIGKQAGILCCIGIPIGLAAGFLVGKVLTPVVLSSFNLITIIIPINPAIFIGAAMFSAITVYISIRKPSRIAAKVSAIEALRNSDNTIKVHKKIKKSKKISPFRMAKENVFRNRKKMIMVTVSLSLSLIILNCAYSIVKGFDMDKYLSNSMVKDFAVADAAYFNVYKCYRGEQTLNKEFLKELYSQEGIKETGNIYFCQINYNIDDKIKSAVKEATSRFNMSEKKSLVFKDKIAQKDFQVQLYGLDDSIFEELTCFKGNIDKDKFKTGKYIIASAFDSEGRISYYKIGDKVTIKYPKGNSQEYEVMAIANIPYPISVRYGDIIDVEFLLPSEEFCKNMGDLAPMMTTFDANEKEKKSIENYLDYYCNKVNTDMQYTSKATFAAEFEEVKQTYFSVGIVISSILAFIGIINFINTTITSLIARKRELAMLQSIGMTSRQMKQMIISEGLTYVCLTALTVLIVGSPIGYLGISATMCNNIAFTPIFTVVPSLLCLPVFVVLVYIITLSSYKVLNKKSIVERLREIE</sequence>
<keyword evidence="4 7" id="KW-1133">Transmembrane helix</keyword>
<feature type="transmembrane region" description="Helical" evidence="7">
    <location>
        <begin position="753"/>
        <end position="778"/>
    </location>
</feature>
<feature type="transmembrane region" description="Helical" evidence="7">
    <location>
        <begin position="790"/>
        <end position="815"/>
    </location>
</feature>
<feature type="domain" description="ABC3 transporter permease C-terminal" evidence="8">
    <location>
        <begin position="708"/>
        <end position="819"/>
    </location>
</feature>
<dbReference type="Proteomes" id="UP000463883">
    <property type="component" value="Chromosome"/>
</dbReference>
<dbReference type="KEGG" id="amic:Ami3637_09060"/>
<proteinExistence type="inferred from homology"/>
<dbReference type="EMBL" id="CP047591">
    <property type="protein sequence ID" value="QHI72525.1"/>
    <property type="molecule type" value="Genomic_DNA"/>
</dbReference>
<evidence type="ECO:0000256" key="7">
    <source>
        <dbReference type="SAM" id="Phobius"/>
    </source>
</evidence>
<keyword evidence="3 7" id="KW-0812">Transmembrane</keyword>
<evidence type="ECO:0000256" key="2">
    <source>
        <dbReference type="ARBA" id="ARBA00022475"/>
    </source>
</evidence>
<dbReference type="GO" id="GO:0022857">
    <property type="term" value="F:transmembrane transporter activity"/>
    <property type="evidence" value="ECO:0007669"/>
    <property type="project" value="TreeGrafter"/>
</dbReference>
<keyword evidence="2" id="KW-1003">Cell membrane</keyword>
<evidence type="ECO:0000256" key="4">
    <source>
        <dbReference type="ARBA" id="ARBA00022989"/>
    </source>
</evidence>
<dbReference type="PANTHER" id="PTHR30572">
    <property type="entry name" value="MEMBRANE COMPONENT OF TRANSPORTER-RELATED"/>
    <property type="match status" value="1"/>
</dbReference>
<evidence type="ECO:0000256" key="5">
    <source>
        <dbReference type="ARBA" id="ARBA00023136"/>
    </source>
</evidence>
<dbReference type="PANTHER" id="PTHR30572:SF4">
    <property type="entry name" value="ABC TRANSPORTER PERMEASE YTRF"/>
    <property type="match status" value="1"/>
</dbReference>
<dbReference type="Pfam" id="PF02687">
    <property type="entry name" value="FtsX"/>
    <property type="match status" value="2"/>
</dbReference>
<organism evidence="9 10">
    <name type="scientific">Aminipila terrae</name>
    <dbReference type="NCBI Taxonomy" id="2697030"/>
    <lineage>
        <taxon>Bacteria</taxon>
        <taxon>Bacillati</taxon>
        <taxon>Bacillota</taxon>
        <taxon>Clostridia</taxon>
        <taxon>Peptostreptococcales</taxon>
        <taxon>Anaerovoracaceae</taxon>
        <taxon>Aminipila</taxon>
    </lineage>
</organism>
<dbReference type="InterPro" id="IPR003838">
    <property type="entry name" value="ABC3_permease_C"/>
</dbReference>
<evidence type="ECO:0000256" key="1">
    <source>
        <dbReference type="ARBA" id="ARBA00004651"/>
    </source>
</evidence>
<feature type="transmembrane region" description="Helical" evidence="7">
    <location>
        <begin position="703"/>
        <end position="732"/>
    </location>
</feature>
<feature type="transmembrane region" description="Helical" evidence="7">
    <location>
        <begin position="26"/>
        <end position="50"/>
    </location>
</feature>
<feature type="transmembrane region" description="Helical" evidence="7">
    <location>
        <begin position="428"/>
        <end position="449"/>
    </location>
</feature>
<dbReference type="InterPro" id="IPR050250">
    <property type="entry name" value="Macrolide_Exporter_MacB"/>
</dbReference>
<dbReference type="RefSeq" id="WP_162362293.1">
    <property type="nucleotide sequence ID" value="NZ_CP047591.1"/>
</dbReference>
<feature type="transmembrane region" description="Helical" evidence="7">
    <location>
        <begin position="269"/>
        <end position="290"/>
    </location>
</feature>
<accession>A0A6P1MNE1</accession>
<name>A0A6P1MNE1_9FIRM</name>
<gene>
    <name evidence="9" type="ORF">Ami3637_09060</name>
</gene>
<protein>
    <submittedName>
        <fullName evidence="9">FtsX-like permease family protein</fullName>
    </submittedName>
</protein>
<dbReference type="AlphaFoldDB" id="A0A6P1MNE1"/>
<evidence type="ECO:0000313" key="10">
    <source>
        <dbReference type="Proteomes" id="UP000463883"/>
    </source>
</evidence>
<feature type="transmembrane region" description="Helical" evidence="7">
    <location>
        <begin position="347"/>
        <end position="376"/>
    </location>
</feature>
<dbReference type="GO" id="GO:0005886">
    <property type="term" value="C:plasma membrane"/>
    <property type="evidence" value="ECO:0007669"/>
    <property type="project" value="UniProtKB-SubCell"/>
</dbReference>